<dbReference type="Proteomes" id="UP001597068">
    <property type="component" value="Unassembled WGS sequence"/>
</dbReference>
<evidence type="ECO:0008006" key="4">
    <source>
        <dbReference type="Google" id="ProtNLM"/>
    </source>
</evidence>
<organism evidence="2 3">
    <name type="scientific">Williamsia deligens</name>
    <dbReference type="NCBI Taxonomy" id="321325"/>
    <lineage>
        <taxon>Bacteria</taxon>
        <taxon>Bacillati</taxon>
        <taxon>Actinomycetota</taxon>
        <taxon>Actinomycetes</taxon>
        <taxon>Mycobacteriales</taxon>
        <taxon>Nocardiaceae</taxon>
        <taxon>Williamsia</taxon>
    </lineage>
</organism>
<reference evidence="3" key="1">
    <citation type="journal article" date="2019" name="Int. J. Syst. Evol. Microbiol.">
        <title>The Global Catalogue of Microorganisms (GCM) 10K type strain sequencing project: providing services to taxonomists for standard genome sequencing and annotation.</title>
        <authorList>
            <consortium name="The Broad Institute Genomics Platform"/>
            <consortium name="The Broad Institute Genome Sequencing Center for Infectious Disease"/>
            <person name="Wu L."/>
            <person name="Ma J."/>
        </authorList>
    </citation>
    <scope>NUCLEOTIDE SEQUENCE [LARGE SCALE GENOMIC DNA]</scope>
    <source>
        <strain evidence="3">CCUG 50873</strain>
    </source>
</reference>
<keyword evidence="1" id="KW-0175">Coiled coil</keyword>
<dbReference type="EMBL" id="JBHTIL010000009">
    <property type="protein sequence ID" value="MFD0928119.1"/>
    <property type="molecule type" value="Genomic_DNA"/>
</dbReference>
<gene>
    <name evidence="2" type="ORF">ACFQ04_20490</name>
</gene>
<dbReference type="RefSeq" id="WP_253649209.1">
    <property type="nucleotide sequence ID" value="NZ_BAAAMO010000011.1"/>
</dbReference>
<proteinExistence type="predicted"/>
<protein>
    <recommendedName>
        <fullName evidence="4">Tail assembly chaperone</fullName>
    </recommendedName>
</protein>
<sequence length="190" mass="20945">MSIPEGYTTAPTTTDHMVQLAIPVPGRDDPILVHAPRLAWLPPEDVDAYSDWMKPYLEAENEVTEWQNANDELDKAVATARAELGSVEASRADFADAESYDEAVQAARAKLDEAESAERAPFPQAAQDLVAKLTVRETKVRWLKKYLSPADYKTLATSKKIPERTIDWIVDQLRASSDITPGESGASDDS</sequence>
<feature type="coiled-coil region" evidence="1">
    <location>
        <begin position="56"/>
        <end position="120"/>
    </location>
</feature>
<keyword evidence="3" id="KW-1185">Reference proteome</keyword>
<evidence type="ECO:0000313" key="3">
    <source>
        <dbReference type="Proteomes" id="UP001597068"/>
    </source>
</evidence>
<evidence type="ECO:0000313" key="2">
    <source>
        <dbReference type="EMBL" id="MFD0928119.1"/>
    </source>
</evidence>
<name>A0ABW3GC03_9NOCA</name>
<comment type="caution">
    <text evidence="2">The sequence shown here is derived from an EMBL/GenBank/DDBJ whole genome shotgun (WGS) entry which is preliminary data.</text>
</comment>
<accession>A0ABW3GC03</accession>
<evidence type="ECO:0000256" key="1">
    <source>
        <dbReference type="SAM" id="Coils"/>
    </source>
</evidence>